<feature type="compositionally biased region" description="Low complexity" evidence="1">
    <location>
        <begin position="46"/>
        <end position="59"/>
    </location>
</feature>
<dbReference type="AlphaFoldDB" id="A0A6G1JU25"/>
<keyword evidence="4" id="KW-1185">Reference proteome</keyword>
<organism evidence="3 4">
    <name type="scientific">Pleomassaria siparia CBS 279.74</name>
    <dbReference type="NCBI Taxonomy" id="1314801"/>
    <lineage>
        <taxon>Eukaryota</taxon>
        <taxon>Fungi</taxon>
        <taxon>Dikarya</taxon>
        <taxon>Ascomycota</taxon>
        <taxon>Pezizomycotina</taxon>
        <taxon>Dothideomycetes</taxon>
        <taxon>Pleosporomycetidae</taxon>
        <taxon>Pleosporales</taxon>
        <taxon>Pleomassariaceae</taxon>
        <taxon>Pleomassaria</taxon>
    </lineage>
</organism>
<dbReference type="OrthoDB" id="3659759at2759"/>
<keyword evidence="2" id="KW-0472">Membrane</keyword>
<evidence type="ECO:0000313" key="3">
    <source>
        <dbReference type="EMBL" id="KAF2704000.1"/>
    </source>
</evidence>
<sequence>MQEHEAAVMADEESQLPPHSSSSSSPTSPSLSSSSHNRRYDSVMATSPITPTGSPSPDTYPSEGSPLLPPQIAGHGPRRRVRSRQTIPTWAGLIIVVGVLVWTSWLAMFVVKVLWKGRRGRKEDDGFGGWL</sequence>
<name>A0A6G1JU25_9PLEO</name>
<reference evidence="3" key="1">
    <citation type="journal article" date="2020" name="Stud. Mycol.">
        <title>101 Dothideomycetes genomes: a test case for predicting lifestyles and emergence of pathogens.</title>
        <authorList>
            <person name="Haridas S."/>
            <person name="Albert R."/>
            <person name="Binder M."/>
            <person name="Bloem J."/>
            <person name="Labutti K."/>
            <person name="Salamov A."/>
            <person name="Andreopoulos B."/>
            <person name="Baker S."/>
            <person name="Barry K."/>
            <person name="Bills G."/>
            <person name="Bluhm B."/>
            <person name="Cannon C."/>
            <person name="Castanera R."/>
            <person name="Culley D."/>
            <person name="Daum C."/>
            <person name="Ezra D."/>
            <person name="Gonzalez J."/>
            <person name="Henrissat B."/>
            <person name="Kuo A."/>
            <person name="Liang C."/>
            <person name="Lipzen A."/>
            <person name="Lutzoni F."/>
            <person name="Magnuson J."/>
            <person name="Mondo S."/>
            <person name="Nolan M."/>
            <person name="Ohm R."/>
            <person name="Pangilinan J."/>
            <person name="Park H.-J."/>
            <person name="Ramirez L."/>
            <person name="Alfaro M."/>
            <person name="Sun H."/>
            <person name="Tritt A."/>
            <person name="Yoshinaga Y."/>
            <person name="Zwiers L.-H."/>
            <person name="Turgeon B."/>
            <person name="Goodwin S."/>
            <person name="Spatafora J."/>
            <person name="Crous P."/>
            <person name="Grigoriev I."/>
        </authorList>
    </citation>
    <scope>NUCLEOTIDE SEQUENCE</scope>
    <source>
        <strain evidence="3">CBS 279.74</strain>
    </source>
</reference>
<evidence type="ECO:0000313" key="4">
    <source>
        <dbReference type="Proteomes" id="UP000799428"/>
    </source>
</evidence>
<gene>
    <name evidence="3" type="ORF">K504DRAFT_463076</name>
</gene>
<feature type="compositionally biased region" description="Low complexity" evidence="1">
    <location>
        <begin position="15"/>
        <end position="35"/>
    </location>
</feature>
<feature type="region of interest" description="Disordered" evidence="1">
    <location>
        <begin position="1"/>
        <end position="83"/>
    </location>
</feature>
<dbReference type="EMBL" id="MU005784">
    <property type="protein sequence ID" value="KAF2704000.1"/>
    <property type="molecule type" value="Genomic_DNA"/>
</dbReference>
<proteinExistence type="predicted"/>
<evidence type="ECO:0000256" key="2">
    <source>
        <dbReference type="SAM" id="Phobius"/>
    </source>
</evidence>
<dbReference type="Proteomes" id="UP000799428">
    <property type="component" value="Unassembled WGS sequence"/>
</dbReference>
<keyword evidence="2" id="KW-0812">Transmembrane</keyword>
<accession>A0A6G1JU25</accession>
<feature type="transmembrane region" description="Helical" evidence="2">
    <location>
        <begin position="90"/>
        <end position="115"/>
    </location>
</feature>
<keyword evidence="2" id="KW-1133">Transmembrane helix</keyword>
<protein>
    <submittedName>
        <fullName evidence="3">Uncharacterized protein</fullName>
    </submittedName>
</protein>
<evidence type="ECO:0000256" key="1">
    <source>
        <dbReference type="SAM" id="MobiDB-lite"/>
    </source>
</evidence>